<dbReference type="PATRIC" id="fig|861450.3.peg.485"/>
<accession>G9YFU5</accession>
<sequence length="128" mass="13871">MKKKDMILIAVLLLLSCMPAGYFLFEGTLSDSSQTYAVIHVNGDIYKTIPLGTHSGTTMFTVETDTGYNTILVREQEIGIVQADCPDRICIGEGFISKPGQTVVCLPHKVLIEVKAANAAEPDTIPAR</sequence>
<dbReference type="eggNOG" id="COG5341">
    <property type="taxonomic scope" value="Bacteria"/>
</dbReference>
<protein>
    <submittedName>
        <fullName evidence="1">Uncharacterized protein</fullName>
    </submittedName>
</protein>
<dbReference type="Proteomes" id="UP000005481">
    <property type="component" value="Unassembled WGS sequence"/>
</dbReference>
<name>G9YFU5_9FIRM</name>
<dbReference type="PROSITE" id="PS51257">
    <property type="entry name" value="PROKAR_LIPOPROTEIN"/>
    <property type="match status" value="1"/>
</dbReference>
<evidence type="ECO:0000313" key="2">
    <source>
        <dbReference type="Proteomes" id="UP000005481"/>
    </source>
</evidence>
<dbReference type="Gene3D" id="2.60.320.10">
    <property type="entry name" value="N-utilization substance G protein NusG, insert domain"/>
    <property type="match status" value="1"/>
</dbReference>
<dbReference type="STRING" id="861450.HMPREF0080_00507"/>
<reference evidence="1 2" key="1">
    <citation type="submission" date="2011-08" db="EMBL/GenBank/DDBJ databases">
        <authorList>
            <person name="Weinstock G."/>
            <person name="Sodergren E."/>
            <person name="Clifton S."/>
            <person name="Fulton L."/>
            <person name="Fulton B."/>
            <person name="Courtney L."/>
            <person name="Fronick C."/>
            <person name="Harrison M."/>
            <person name="Strong C."/>
            <person name="Farmer C."/>
            <person name="Delahaunty K."/>
            <person name="Markovic C."/>
            <person name="Hall O."/>
            <person name="Minx P."/>
            <person name="Tomlinson C."/>
            <person name="Mitreva M."/>
            <person name="Hou S."/>
            <person name="Chen J."/>
            <person name="Wollam A."/>
            <person name="Pepin K.H."/>
            <person name="Johnson M."/>
            <person name="Bhonagiri V."/>
            <person name="Zhang X."/>
            <person name="Suruliraj S."/>
            <person name="Warren W."/>
            <person name="Chinwalla A."/>
            <person name="Mardis E.R."/>
            <person name="Wilson R.K."/>
        </authorList>
    </citation>
    <scope>NUCLEOTIDE SEQUENCE [LARGE SCALE GENOMIC DNA]</scope>
    <source>
        <strain evidence="1 2">F0357</strain>
    </source>
</reference>
<proteinExistence type="predicted"/>
<gene>
    <name evidence="1" type="ORF">HMPREF0080_00507</name>
</gene>
<comment type="caution">
    <text evidence="1">The sequence shown here is derived from an EMBL/GenBank/DDBJ whole genome shotgun (WGS) entry which is preliminary data.</text>
</comment>
<dbReference type="AlphaFoldDB" id="G9YFU5"/>
<dbReference type="EMBL" id="AGCJ01000015">
    <property type="protein sequence ID" value="EHM42698.1"/>
    <property type="molecule type" value="Genomic_DNA"/>
</dbReference>
<dbReference type="InterPro" id="IPR038690">
    <property type="entry name" value="NusG_2_sf"/>
</dbReference>
<dbReference type="CDD" id="cd09911">
    <property type="entry name" value="Lin0431_like"/>
    <property type="match status" value="1"/>
</dbReference>
<dbReference type="RefSeq" id="WP_006789491.1">
    <property type="nucleotide sequence ID" value="NZ_JH417571.1"/>
</dbReference>
<evidence type="ECO:0000313" key="1">
    <source>
        <dbReference type="EMBL" id="EHM42698.1"/>
    </source>
</evidence>
<dbReference type="HOGENOM" id="CLU_130936_1_1_9"/>
<dbReference type="Pfam" id="PF07009">
    <property type="entry name" value="NusG_II"/>
    <property type="match status" value="1"/>
</dbReference>
<keyword evidence="2" id="KW-1185">Reference proteome</keyword>
<dbReference type="OrthoDB" id="47603at2"/>
<organism evidence="1 2">
    <name type="scientific">Anaeroglobus geminatus F0357</name>
    <dbReference type="NCBI Taxonomy" id="861450"/>
    <lineage>
        <taxon>Bacteria</taxon>
        <taxon>Bacillati</taxon>
        <taxon>Bacillota</taxon>
        <taxon>Negativicutes</taxon>
        <taxon>Veillonellales</taxon>
        <taxon>Veillonellaceae</taxon>
        <taxon>Anaeroglobus</taxon>
    </lineage>
</organism>